<accession>A0AAN6YKH0</accession>
<feature type="compositionally biased region" description="Low complexity" evidence="1">
    <location>
        <begin position="161"/>
        <end position="191"/>
    </location>
</feature>
<evidence type="ECO:0000256" key="1">
    <source>
        <dbReference type="SAM" id="MobiDB-lite"/>
    </source>
</evidence>
<dbReference type="Proteomes" id="UP001301958">
    <property type="component" value="Unassembled WGS sequence"/>
</dbReference>
<reference evidence="3" key="1">
    <citation type="journal article" date="2023" name="Mol. Phylogenet. Evol.">
        <title>Genome-scale phylogeny and comparative genomics of the fungal order Sordariales.</title>
        <authorList>
            <person name="Hensen N."/>
            <person name="Bonometti L."/>
            <person name="Westerberg I."/>
            <person name="Brannstrom I.O."/>
            <person name="Guillou S."/>
            <person name="Cros-Aarteil S."/>
            <person name="Calhoun S."/>
            <person name="Haridas S."/>
            <person name="Kuo A."/>
            <person name="Mondo S."/>
            <person name="Pangilinan J."/>
            <person name="Riley R."/>
            <person name="LaButti K."/>
            <person name="Andreopoulos B."/>
            <person name="Lipzen A."/>
            <person name="Chen C."/>
            <person name="Yan M."/>
            <person name="Daum C."/>
            <person name="Ng V."/>
            <person name="Clum A."/>
            <person name="Steindorff A."/>
            <person name="Ohm R.A."/>
            <person name="Martin F."/>
            <person name="Silar P."/>
            <person name="Natvig D.O."/>
            <person name="Lalanne C."/>
            <person name="Gautier V."/>
            <person name="Ament-Velasquez S.L."/>
            <person name="Kruys A."/>
            <person name="Hutchinson M.I."/>
            <person name="Powell A.J."/>
            <person name="Barry K."/>
            <person name="Miller A.N."/>
            <person name="Grigoriev I.V."/>
            <person name="Debuchy R."/>
            <person name="Gladieux P."/>
            <person name="Hiltunen Thoren M."/>
            <person name="Johannesson H."/>
        </authorList>
    </citation>
    <scope>NUCLEOTIDE SEQUENCE</scope>
    <source>
        <strain evidence="3">CBS 990.96</strain>
    </source>
</reference>
<protein>
    <submittedName>
        <fullName evidence="3">Uncharacterized protein</fullName>
    </submittedName>
</protein>
<evidence type="ECO:0000256" key="2">
    <source>
        <dbReference type="SAM" id="Phobius"/>
    </source>
</evidence>
<dbReference type="EMBL" id="MU865615">
    <property type="protein sequence ID" value="KAK4220923.1"/>
    <property type="molecule type" value="Genomic_DNA"/>
</dbReference>
<feature type="transmembrane region" description="Helical" evidence="2">
    <location>
        <begin position="100"/>
        <end position="124"/>
    </location>
</feature>
<gene>
    <name evidence="3" type="ORF">QBC38DRAFT_524246</name>
</gene>
<reference evidence="3" key="2">
    <citation type="submission" date="2023-05" db="EMBL/GenBank/DDBJ databases">
        <authorList>
            <consortium name="Lawrence Berkeley National Laboratory"/>
            <person name="Steindorff A."/>
            <person name="Hensen N."/>
            <person name="Bonometti L."/>
            <person name="Westerberg I."/>
            <person name="Brannstrom I.O."/>
            <person name="Guillou S."/>
            <person name="Cros-Aarteil S."/>
            <person name="Calhoun S."/>
            <person name="Haridas S."/>
            <person name="Kuo A."/>
            <person name="Mondo S."/>
            <person name="Pangilinan J."/>
            <person name="Riley R."/>
            <person name="Labutti K."/>
            <person name="Andreopoulos B."/>
            <person name="Lipzen A."/>
            <person name="Chen C."/>
            <person name="Yanf M."/>
            <person name="Daum C."/>
            <person name="Ng V."/>
            <person name="Clum A."/>
            <person name="Ohm R."/>
            <person name="Martin F."/>
            <person name="Silar P."/>
            <person name="Natvig D."/>
            <person name="Lalanne C."/>
            <person name="Gautier V."/>
            <person name="Ament-Velasquez S.L."/>
            <person name="Kruys A."/>
            <person name="Hutchinson M.I."/>
            <person name="Powell A.J."/>
            <person name="Barry K."/>
            <person name="Miller A.N."/>
            <person name="Grigoriev I.V."/>
            <person name="Debuchy R."/>
            <person name="Gladieux P."/>
            <person name="Thoren M.H."/>
            <person name="Johannesson H."/>
        </authorList>
    </citation>
    <scope>NUCLEOTIDE SEQUENCE</scope>
    <source>
        <strain evidence="3">CBS 990.96</strain>
    </source>
</reference>
<name>A0AAN6YKH0_9PEZI</name>
<keyword evidence="2" id="KW-0812">Transmembrane</keyword>
<evidence type="ECO:0000313" key="4">
    <source>
        <dbReference type="Proteomes" id="UP001301958"/>
    </source>
</evidence>
<comment type="caution">
    <text evidence="3">The sequence shown here is derived from an EMBL/GenBank/DDBJ whole genome shotgun (WGS) entry which is preliminary data.</text>
</comment>
<feature type="region of interest" description="Disordered" evidence="1">
    <location>
        <begin position="288"/>
        <end position="333"/>
    </location>
</feature>
<keyword evidence="2" id="KW-0472">Membrane</keyword>
<organism evidence="3 4">
    <name type="scientific">Podospora fimiseda</name>
    <dbReference type="NCBI Taxonomy" id="252190"/>
    <lineage>
        <taxon>Eukaryota</taxon>
        <taxon>Fungi</taxon>
        <taxon>Dikarya</taxon>
        <taxon>Ascomycota</taxon>
        <taxon>Pezizomycotina</taxon>
        <taxon>Sordariomycetes</taxon>
        <taxon>Sordariomycetidae</taxon>
        <taxon>Sordariales</taxon>
        <taxon>Podosporaceae</taxon>
        <taxon>Podospora</taxon>
    </lineage>
</organism>
<keyword evidence="4" id="KW-1185">Reference proteome</keyword>
<dbReference type="AlphaFoldDB" id="A0AAN6YKH0"/>
<feature type="region of interest" description="Disordered" evidence="1">
    <location>
        <begin position="132"/>
        <end position="216"/>
    </location>
</feature>
<evidence type="ECO:0000313" key="3">
    <source>
        <dbReference type="EMBL" id="KAK4220923.1"/>
    </source>
</evidence>
<sequence length="333" mass="35132">MDGDYDNKSIEIIPRPLVPYYATNRSSSTLPECYEHWDLPEVCNHSNLPEVYIPVLMDNQRAVVSYVPNIPSSLPKSEDGSIRPCGTAVPPRKPFWGRHWIWIAVLGLLVVAGIIGGIVSGVLLSRRREVDSEPSRDLAGQDPSTSSTTTTSPGLQSTQVPTTKPAPTASTTSSTTTTGSSTPSTTSTKPSPSKPPTSLPSTIILGSASRPGSPESSNFSIAFLPGQECFFTVTGKANENPCGKSWELNGRNYTIHNCGAPLALTIDTPPARFFGNCPAAGSTPVNCRNAGGAGGRRSPGRGLQETNFNEGGEKKGGSRSGSLGKGNGISFRR</sequence>
<proteinExistence type="predicted"/>
<keyword evidence="2" id="KW-1133">Transmembrane helix</keyword>